<gene>
    <name evidence="3" type="ORF">CH341_21890</name>
</gene>
<name>A0A327KR17_9BRAD</name>
<reference evidence="3 4" key="1">
    <citation type="submission" date="2017-07" db="EMBL/GenBank/DDBJ databases">
        <title>Draft Genome Sequences of Select Purple Nonsulfur Bacteria.</title>
        <authorList>
            <person name="Lasarre B."/>
            <person name="Mckinlay J.B."/>
        </authorList>
    </citation>
    <scope>NUCLEOTIDE SEQUENCE [LARGE SCALE GENOMIC DNA]</scope>
    <source>
        <strain evidence="3 4">DSM 5909</strain>
    </source>
</reference>
<feature type="domain" description="3-hydroxyisobutyrate dehydrogenase-like NAD-binding" evidence="2">
    <location>
        <begin position="317"/>
        <end position="435"/>
    </location>
</feature>
<dbReference type="SUPFAM" id="SSF51735">
    <property type="entry name" value="NAD(P)-binding Rossmann-fold domains"/>
    <property type="match status" value="1"/>
</dbReference>
<dbReference type="Gene3D" id="3.40.50.720">
    <property type="entry name" value="NAD(P)-binding Rossmann-like Domain"/>
    <property type="match status" value="1"/>
</dbReference>
<dbReference type="Gene3D" id="1.10.1040.10">
    <property type="entry name" value="N-(1-d-carboxylethyl)-l-norvaline Dehydrogenase, domain 2"/>
    <property type="match status" value="1"/>
</dbReference>
<dbReference type="InterPro" id="IPR013328">
    <property type="entry name" value="6PGD_dom2"/>
</dbReference>
<evidence type="ECO:0000259" key="1">
    <source>
        <dbReference type="Pfam" id="PF03446"/>
    </source>
</evidence>
<dbReference type="EMBL" id="NPEX01000193">
    <property type="protein sequence ID" value="RAI41339.1"/>
    <property type="molecule type" value="Genomic_DNA"/>
</dbReference>
<protein>
    <recommendedName>
        <fullName evidence="5">NAD(P)-dependent oxidoreductase</fullName>
    </recommendedName>
</protein>
<evidence type="ECO:0008006" key="5">
    <source>
        <dbReference type="Google" id="ProtNLM"/>
    </source>
</evidence>
<dbReference type="PANTHER" id="PTHR43580">
    <property type="entry name" value="OXIDOREDUCTASE GLYR1-RELATED"/>
    <property type="match status" value="1"/>
</dbReference>
<dbReference type="AlphaFoldDB" id="A0A327KR17"/>
<evidence type="ECO:0000259" key="2">
    <source>
        <dbReference type="Pfam" id="PF14833"/>
    </source>
</evidence>
<organism evidence="3 4">
    <name type="scientific">Rhodoplanes roseus</name>
    <dbReference type="NCBI Taxonomy" id="29409"/>
    <lineage>
        <taxon>Bacteria</taxon>
        <taxon>Pseudomonadati</taxon>
        <taxon>Pseudomonadota</taxon>
        <taxon>Alphaproteobacteria</taxon>
        <taxon>Hyphomicrobiales</taxon>
        <taxon>Nitrobacteraceae</taxon>
        <taxon>Rhodoplanes</taxon>
    </lineage>
</organism>
<accession>A0A327KR17</accession>
<dbReference type="InterPro" id="IPR008927">
    <property type="entry name" value="6-PGluconate_DH-like_C_sf"/>
</dbReference>
<dbReference type="PANTHER" id="PTHR43580:SF2">
    <property type="entry name" value="CYTOKINE-LIKE NUCLEAR FACTOR N-PAC"/>
    <property type="match status" value="1"/>
</dbReference>
<dbReference type="Proteomes" id="UP000249130">
    <property type="component" value="Unassembled WGS sequence"/>
</dbReference>
<sequence length="442" mass="46595">MVGSLTAGSLMRLSRLASCPPSRGGWTKSPRAAAHLSIANPALLRRRSRAPRRSPRCFLIRSERGGRPRGHTLCIVRSGEAMLHCTAKQKSPAAAPRRFARLRDARRHGSMGRLPPAFLRFAARDIAGRRRAARPVAVAPERRQLPGDFHVEIGFVGLGDMGSLIVPRLMAAGHRVTGWNRTRAKAEPLIAAGMAFADTPRAAAANAEIVFSIVTDGAAVEQVALGPDGILSGLRDGGVYADMSTIAPHVSRGVAEKFAAAGRVMLDAPISGSPVTIQAGQASVMVGGDEAAYDKLVPVLLAIGPKVMRVGGNGLACQMKIAVNLLLMVEVICFGESVALAEKGGVDRAVAVEAILKSVAASPVLGYRGPFILEGKMPAKPLADVTLQQKDMLLALDLGRRLGSPVPLAAAANEMMNACRGLGIDHRDFVAAHEVYRRLGGQ</sequence>
<proteinExistence type="predicted"/>
<evidence type="ECO:0000313" key="3">
    <source>
        <dbReference type="EMBL" id="RAI41339.1"/>
    </source>
</evidence>
<dbReference type="InterPro" id="IPR006115">
    <property type="entry name" value="6PGDH_NADP-bd"/>
</dbReference>
<keyword evidence="4" id="KW-1185">Reference proteome</keyword>
<dbReference type="Pfam" id="PF03446">
    <property type="entry name" value="NAD_binding_2"/>
    <property type="match status" value="1"/>
</dbReference>
<dbReference type="GO" id="GO:0050661">
    <property type="term" value="F:NADP binding"/>
    <property type="evidence" value="ECO:0007669"/>
    <property type="project" value="InterPro"/>
</dbReference>
<dbReference type="GO" id="GO:0051287">
    <property type="term" value="F:NAD binding"/>
    <property type="evidence" value="ECO:0007669"/>
    <property type="project" value="InterPro"/>
</dbReference>
<dbReference type="InterPro" id="IPR036291">
    <property type="entry name" value="NAD(P)-bd_dom_sf"/>
</dbReference>
<dbReference type="InterPro" id="IPR051265">
    <property type="entry name" value="HIBADH-related_NP60_sf"/>
</dbReference>
<dbReference type="Pfam" id="PF14833">
    <property type="entry name" value="NAD_binding_11"/>
    <property type="match status" value="1"/>
</dbReference>
<dbReference type="SUPFAM" id="SSF48179">
    <property type="entry name" value="6-phosphogluconate dehydrogenase C-terminal domain-like"/>
    <property type="match status" value="1"/>
</dbReference>
<dbReference type="InterPro" id="IPR029154">
    <property type="entry name" value="HIBADH-like_NADP-bd"/>
</dbReference>
<evidence type="ECO:0000313" key="4">
    <source>
        <dbReference type="Proteomes" id="UP000249130"/>
    </source>
</evidence>
<comment type="caution">
    <text evidence="3">The sequence shown here is derived from an EMBL/GenBank/DDBJ whole genome shotgun (WGS) entry which is preliminary data.</text>
</comment>
<feature type="domain" description="6-phosphogluconate dehydrogenase NADP-binding" evidence="1">
    <location>
        <begin position="152"/>
        <end position="311"/>
    </location>
</feature>